<dbReference type="SUPFAM" id="SSF57667">
    <property type="entry name" value="beta-beta-alpha zinc fingers"/>
    <property type="match status" value="2"/>
</dbReference>
<feature type="domain" description="C2H2-type" evidence="11">
    <location>
        <begin position="416"/>
        <end position="443"/>
    </location>
</feature>
<dbReference type="InterPro" id="IPR011333">
    <property type="entry name" value="SKP1/BTB/POZ_sf"/>
</dbReference>
<dbReference type="Gene3D" id="3.30.160.60">
    <property type="entry name" value="Classic Zinc Finger"/>
    <property type="match status" value="2"/>
</dbReference>
<evidence type="ECO:0000313" key="12">
    <source>
        <dbReference type="EMBL" id="CAL8099450.1"/>
    </source>
</evidence>
<keyword evidence="5" id="KW-0805">Transcription regulation</keyword>
<protein>
    <submittedName>
        <fullName evidence="12">Uncharacterized protein</fullName>
    </submittedName>
</protein>
<evidence type="ECO:0000256" key="7">
    <source>
        <dbReference type="ARBA" id="ARBA00023242"/>
    </source>
</evidence>
<name>A0ABP1QK66_9HEXA</name>
<keyword evidence="13" id="KW-1185">Reference proteome</keyword>
<dbReference type="Pfam" id="PF13894">
    <property type="entry name" value="zf-C2H2_4"/>
    <property type="match status" value="1"/>
</dbReference>
<evidence type="ECO:0000256" key="1">
    <source>
        <dbReference type="ARBA" id="ARBA00004123"/>
    </source>
</evidence>
<dbReference type="Proteomes" id="UP001642540">
    <property type="component" value="Unassembled WGS sequence"/>
</dbReference>
<feature type="domain" description="BTB" evidence="10">
    <location>
        <begin position="34"/>
        <end position="103"/>
    </location>
</feature>
<keyword evidence="7" id="KW-0539">Nucleus</keyword>
<sequence>MEENFVVELCCSMEEQVKGFQQTCAQLLSRSEFVDCTLCCSDGQVQAHRIILASVSNYVYNLLSTTPWPTPCSHPMLFFKTSSMEDMNLALEFIYTGKVNVNKNKLPKLMSISHDLGCTSLTKAIEKAIQSCGVEIFRRRINQTQQSNSKSACSNTSLNQNKSKATNQSSLGEINFPVPSNNETVSNHPKINESNECNNGDAHLGQTEIKVEAEDDENSIQETSPSSLTTASKSILRSTLTPPPPLKRLMPPMTAAPVRSRAANPQQNNWDLTSENNFNYAENANNSNGSKNGRGNGSGSRMEQGDIVNEILEECMIPPLNGDEGDEDVSVDEISHIQTDENDDEEMPITVIDLKSLAEPEVQLSETLTKEDFMEMRPNEKSEVLPANCPWCFQVFTSITLLQRHIKTHVGNYKPYSCNYCPATFARSAHLKRHIRTHTGEKPFVCAICQKAFSRQDKLKTHLERHLQGQQQNGPPNSIKQPTAGPKVLSRNQRATNVITSGIMGQRTTAGYLMNKAGRSYPNNNNRLSKSLGLSENQIMISTASISPSTTITPILSESNPTFTFHQLGINNC</sequence>
<accession>A0ABP1QK66</accession>
<evidence type="ECO:0000256" key="9">
    <source>
        <dbReference type="SAM" id="MobiDB-lite"/>
    </source>
</evidence>
<feature type="compositionally biased region" description="Polar residues" evidence="9">
    <location>
        <begin position="468"/>
        <end position="481"/>
    </location>
</feature>
<feature type="compositionally biased region" description="Low complexity" evidence="9">
    <location>
        <begin position="274"/>
        <end position="291"/>
    </location>
</feature>
<dbReference type="InterPro" id="IPR000210">
    <property type="entry name" value="BTB/POZ_dom"/>
</dbReference>
<feature type="compositionally biased region" description="Polar residues" evidence="9">
    <location>
        <begin position="220"/>
        <end position="238"/>
    </location>
</feature>
<evidence type="ECO:0000256" key="4">
    <source>
        <dbReference type="ARBA" id="ARBA00022833"/>
    </source>
</evidence>
<dbReference type="InterPro" id="IPR036236">
    <property type="entry name" value="Znf_C2H2_sf"/>
</dbReference>
<evidence type="ECO:0000256" key="8">
    <source>
        <dbReference type="PROSITE-ProRule" id="PRU00042"/>
    </source>
</evidence>
<evidence type="ECO:0000256" key="5">
    <source>
        <dbReference type="ARBA" id="ARBA00023015"/>
    </source>
</evidence>
<evidence type="ECO:0000259" key="10">
    <source>
        <dbReference type="PROSITE" id="PS50097"/>
    </source>
</evidence>
<feature type="compositionally biased region" description="Polar residues" evidence="9">
    <location>
        <begin position="263"/>
        <end position="273"/>
    </location>
</feature>
<keyword evidence="3" id="KW-0677">Repeat</keyword>
<evidence type="ECO:0000256" key="6">
    <source>
        <dbReference type="ARBA" id="ARBA00023163"/>
    </source>
</evidence>
<dbReference type="PANTHER" id="PTHR24399:SF23">
    <property type="entry name" value="C2H2-TYPE DOMAIN-CONTAINING PROTEIN"/>
    <property type="match status" value="1"/>
</dbReference>
<dbReference type="PROSITE" id="PS00028">
    <property type="entry name" value="ZINC_FINGER_C2H2_1"/>
    <property type="match status" value="3"/>
</dbReference>
<dbReference type="SMART" id="SM00225">
    <property type="entry name" value="BTB"/>
    <property type="match status" value="1"/>
</dbReference>
<evidence type="ECO:0000256" key="3">
    <source>
        <dbReference type="ARBA" id="ARBA00022737"/>
    </source>
</evidence>
<evidence type="ECO:0000256" key="2">
    <source>
        <dbReference type="ARBA" id="ARBA00022723"/>
    </source>
</evidence>
<feature type="domain" description="C2H2-type" evidence="11">
    <location>
        <begin position="444"/>
        <end position="471"/>
    </location>
</feature>
<dbReference type="PROSITE" id="PS50157">
    <property type="entry name" value="ZINC_FINGER_C2H2_2"/>
    <property type="match status" value="3"/>
</dbReference>
<keyword evidence="8" id="KW-0863">Zinc-finger</keyword>
<organism evidence="12 13">
    <name type="scientific">Orchesella dallaii</name>
    <dbReference type="NCBI Taxonomy" id="48710"/>
    <lineage>
        <taxon>Eukaryota</taxon>
        <taxon>Metazoa</taxon>
        <taxon>Ecdysozoa</taxon>
        <taxon>Arthropoda</taxon>
        <taxon>Hexapoda</taxon>
        <taxon>Collembola</taxon>
        <taxon>Entomobryomorpha</taxon>
        <taxon>Entomobryoidea</taxon>
        <taxon>Orchesellidae</taxon>
        <taxon>Orchesellinae</taxon>
        <taxon>Orchesella</taxon>
    </lineage>
</organism>
<keyword evidence="6" id="KW-0804">Transcription</keyword>
<comment type="subcellular location">
    <subcellularLocation>
        <location evidence="1">Nucleus</location>
    </subcellularLocation>
</comment>
<dbReference type="PROSITE" id="PS50097">
    <property type="entry name" value="BTB"/>
    <property type="match status" value="1"/>
</dbReference>
<evidence type="ECO:0000259" key="11">
    <source>
        <dbReference type="PROSITE" id="PS50157"/>
    </source>
</evidence>
<dbReference type="Pfam" id="PF00096">
    <property type="entry name" value="zf-C2H2"/>
    <property type="match status" value="2"/>
</dbReference>
<feature type="domain" description="C2H2-type" evidence="11">
    <location>
        <begin position="387"/>
        <end position="414"/>
    </location>
</feature>
<dbReference type="Pfam" id="PF00651">
    <property type="entry name" value="BTB"/>
    <property type="match status" value="1"/>
</dbReference>
<proteinExistence type="predicted"/>
<feature type="region of interest" description="Disordered" evidence="9">
    <location>
        <begin position="145"/>
        <end position="302"/>
    </location>
</feature>
<reference evidence="12 13" key="1">
    <citation type="submission" date="2024-08" db="EMBL/GenBank/DDBJ databases">
        <authorList>
            <person name="Cucini C."/>
            <person name="Frati F."/>
        </authorList>
    </citation>
    <scope>NUCLEOTIDE SEQUENCE [LARGE SCALE GENOMIC DNA]</scope>
</reference>
<dbReference type="EMBL" id="CAXLJM020000031">
    <property type="protein sequence ID" value="CAL8099450.1"/>
    <property type="molecule type" value="Genomic_DNA"/>
</dbReference>
<keyword evidence="4" id="KW-0862">Zinc</keyword>
<dbReference type="InterPro" id="IPR013087">
    <property type="entry name" value="Znf_C2H2_type"/>
</dbReference>
<dbReference type="PANTHER" id="PTHR24399">
    <property type="entry name" value="ZINC FINGER AND BTB DOMAIN-CONTAINING"/>
    <property type="match status" value="1"/>
</dbReference>
<dbReference type="SMART" id="SM00355">
    <property type="entry name" value="ZnF_C2H2"/>
    <property type="match status" value="3"/>
</dbReference>
<feature type="compositionally biased region" description="Polar residues" evidence="9">
    <location>
        <begin position="145"/>
        <end position="198"/>
    </location>
</feature>
<dbReference type="Gene3D" id="3.30.710.10">
    <property type="entry name" value="Potassium Channel Kv1.1, Chain A"/>
    <property type="match status" value="1"/>
</dbReference>
<keyword evidence="2" id="KW-0479">Metal-binding</keyword>
<feature type="region of interest" description="Disordered" evidence="9">
    <location>
        <begin position="465"/>
        <end position="492"/>
    </location>
</feature>
<dbReference type="SUPFAM" id="SSF54695">
    <property type="entry name" value="POZ domain"/>
    <property type="match status" value="1"/>
</dbReference>
<comment type="caution">
    <text evidence="12">The sequence shown here is derived from an EMBL/GenBank/DDBJ whole genome shotgun (WGS) entry which is preliminary data.</text>
</comment>
<gene>
    <name evidence="12" type="ORF">ODALV1_LOCUS10244</name>
</gene>
<evidence type="ECO:0000313" key="13">
    <source>
        <dbReference type="Proteomes" id="UP001642540"/>
    </source>
</evidence>